<keyword evidence="4" id="KW-0808">Transferase</keyword>
<evidence type="ECO:0000256" key="7">
    <source>
        <dbReference type="ARBA" id="ARBA00022840"/>
    </source>
</evidence>
<evidence type="ECO:0000313" key="11">
    <source>
        <dbReference type="EMBL" id="GAF08170.1"/>
    </source>
</evidence>
<dbReference type="GO" id="GO:0004673">
    <property type="term" value="F:protein histidine kinase activity"/>
    <property type="evidence" value="ECO:0007669"/>
    <property type="project" value="UniProtKB-EC"/>
</dbReference>
<dbReference type="GO" id="GO:0000160">
    <property type="term" value="P:phosphorelay signal transduction system"/>
    <property type="evidence" value="ECO:0007669"/>
    <property type="project" value="UniProtKB-KW"/>
</dbReference>
<evidence type="ECO:0000256" key="8">
    <source>
        <dbReference type="ARBA" id="ARBA00023012"/>
    </source>
</evidence>
<keyword evidence="9" id="KW-0472">Membrane</keyword>
<gene>
    <name evidence="11" type="ORF">JCM16418_2210</name>
</gene>
<dbReference type="PANTHER" id="PTHR43065:SF10">
    <property type="entry name" value="PEROXIDE STRESS-ACTIVATED HISTIDINE KINASE MAK3"/>
    <property type="match status" value="1"/>
</dbReference>
<comment type="catalytic activity">
    <reaction evidence="1">
        <text>ATP + protein L-histidine = ADP + protein N-phospho-L-histidine.</text>
        <dbReference type="EC" id="2.7.13.3"/>
    </reaction>
</comment>
<sequence length="499" mass="57244">MTILLILLMSAMIIMFITKAKNPSVYWMSIVLLGWFLSMSGLVLFIAKYGGFYYRVNIVLFFNDMIRNMLLHSPISIDGVSRMITIGRSLFIFGFIGLSLSLFYNNHIKHRFLVLTLHAILPLINIIFYDPVIYKPMLSLLSPRSTYIISFITRGWLVISALYATSLIVYYYSHVTIPWLKRQIKHILYGVFALVMFYFYLGFMGPMQVTDVHTYYVLYSDFTNFNPPLNLFEWYLGIGITGILSTVSLLSIWRYTDIEKRMGEETLMLDRKLKTADMGIKVFTHGIKNQLLMIQVLLNQAKLNPSVNEHGTDTSKDPLGKANIVVSETLERLDQLYRSIKTTHLQLRSVYVHELMNNILSRFDSGSRQLEVRIRLEDEGITILADQAHLSEAIYNILTNAAEAIPEEIRGFIQITSYPEGNFNIISVTDNGCGMEKKQLQTIFDPFVTSKNTTRNWGVGLSYAKQIVHGHDGRIHVESEPDYGTTFQIVLPIYQKHTA</sequence>
<dbReference type="Proteomes" id="UP000019364">
    <property type="component" value="Unassembled WGS sequence"/>
</dbReference>
<feature type="transmembrane region" description="Helical" evidence="9">
    <location>
        <begin position="146"/>
        <end position="172"/>
    </location>
</feature>
<keyword evidence="5" id="KW-0547">Nucleotide-binding</keyword>
<feature type="transmembrane region" description="Helical" evidence="9">
    <location>
        <begin position="83"/>
        <end position="105"/>
    </location>
</feature>
<dbReference type="OrthoDB" id="9121833at2"/>
<evidence type="ECO:0000313" key="12">
    <source>
        <dbReference type="Proteomes" id="UP000019364"/>
    </source>
</evidence>
<dbReference type="STRING" id="1236976.JCM16418_2210"/>
<dbReference type="PROSITE" id="PS50109">
    <property type="entry name" value="HIS_KIN"/>
    <property type="match status" value="1"/>
</dbReference>
<dbReference type="PANTHER" id="PTHR43065">
    <property type="entry name" value="SENSOR HISTIDINE KINASE"/>
    <property type="match status" value="1"/>
</dbReference>
<evidence type="ECO:0000256" key="9">
    <source>
        <dbReference type="SAM" id="Phobius"/>
    </source>
</evidence>
<accession>W7YBG0</accession>
<dbReference type="SMART" id="SM00387">
    <property type="entry name" value="HATPase_c"/>
    <property type="match status" value="1"/>
</dbReference>
<dbReference type="Gene3D" id="3.30.565.10">
    <property type="entry name" value="Histidine kinase-like ATPase, C-terminal domain"/>
    <property type="match status" value="1"/>
</dbReference>
<evidence type="ECO:0000256" key="1">
    <source>
        <dbReference type="ARBA" id="ARBA00000085"/>
    </source>
</evidence>
<dbReference type="AlphaFoldDB" id="W7YBG0"/>
<dbReference type="RefSeq" id="WP_036648294.1">
    <property type="nucleotide sequence ID" value="NZ_BAVZ01000005.1"/>
</dbReference>
<keyword evidence="3" id="KW-0597">Phosphoprotein</keyword>
<keyword evidence="9" id="KW-0812">Transmembrane</keyword>
<dbReference type="InterPro" id="IPR005467">
    <property type="entry name" value="His_kinase_dom"/>
</dbReference>
<keyword evidence="8" id="KW-0902">Two-component regulatory system</keyword>
<evidence type="ECO:0000256" key="6">
    <source>
        <dbReference type="ARBA" id="ARBA00022777"/>
    </source>
</evidence>
<keyword evidence="7" id="KW-0067">ATP-binding</keyword>
<keyword evidence="9" id="KW-1133">Transmembrane helix</keyword>
<feature type="transmembrane region" description="Helical" evidence="9">
    <location>
        <begin position="25"/>
        <end position="45"/>
    </location>
</feature>
<keyword evidence="12" id="KW-1185">Reference proteome</keyword>
<evidence type="ECO:0000256" key="2">
    <source>
        <dbReference type="ARBA" id="ARBA00012438"/>
    </source>
</evidence>
<comment type="caution">
    <text evidence="11">The sequence shown here is derived from an EMBL/GenBank/DDBJ whole genome shotgun (WGS) entry which is preliminary data.</text>
</comment>
<dbReference type="EC" id="2.7.13.3" evidence="2"/>
<dbReference type="InterPro" id="IPR036890">
    <property type="entry name" value="HATPase_C_sf"/>
</dbReference>
<dbReference type="eggNOG" id="COG4191">
    <property type="taxonomic scope" value="Bacteria"/>
</dbReference>
<dbReference type="Pfam" id="PF02518">
    <property type="entry name" value="HATPase_c"/>
    <property type="match status" value="1"/>
</dbReference>
<evidence type="ECO:0000256" key="3">
    <source>
        <dbReference type="ARBA" id="ARBA00022553"/>
    </source>
</evidence>
<reference evidence="11 12" key="1">
    <citation type="journal article" date="2014" name="Genome Announc.">
        <title>Draft Genome Sequence of Paenibacillus pini JCM 16418T, Isolated from the Rhizosphere of Pine Tree.</title>
        <authorList>
            <person name="Yuki M."/>
            <person name="Oshima K."/>
            <person name="Suda W."/>
            <person name="Oshida Y."/>
            <person name="Kitamura K."/>
            <person name="Iida Y."/>
            <person name="Hattori M."/>
            <person name="Ohkuma M."/>
        </authorList>
    </citation>
    <scope>NUCLEOTIDE SEQUENCE [LARGE SCALE GENOMIC DNA]</scope>
    <source>
        <strain evidence="11 12">JCM 16418</strain>
    </source>
</reference>
<evidence type="ECO:0000256" key="5">
    <source>
        <dbReference type="ARBA" id="ARBA00022741"/>
    </source>
</evidence>
<dbReference type="InterPro" id="IPR003594">
    <property type="entry name" value="HATPase_dom"/>
</dbReference>
<feature type="transmembrane region" description="Helical" evidence="9">
    <location>
        <begin position="184"/>
        <end position="203"/>
    </location>
</feature>
<evidence type="ECO:0000256" key="4">
    <source>
        <dbReference type="ARBA" id="ARBA00022679"/>
    </source>
</evidence>
<dbReference type="GO" id="GO:0005524">
    <property type="term" value="F:ATP binding"/>
    <property type="evidence" value="ECO:0007669"/>
    <property type="project" value="UniProtKB-KW"/>
</dbReference>
<dbReference type="InterPro" id="IPR004358">
    <property type="entry name" value="Sig_transdc_His_kin-like_C"/>
</dbReference>
<dbReference type="SUPFAM" id="SSF55874">
    <property type="entry name" value="ATPase domain of HSP90 chaperone/DNA topoisomerase II/histidine kinase"/>
    <property type="match status" value="1"/>
</dbReference>
<evidence type="ECO:0000259" key="10">
    <source>
        <dbReference type="PROSITE" id="PS50109"/>
    </source>
</evidence>
<protein>
    <recommendedName>
        <fullName evidence="2">histidine kinase</fullName>
        <ecNumber evidence="2">2.7.13.3</ecNumber>
    </recommendedName>
</protein>
<proteinExistence type="predicted"/>
<feature type="transmembrane region" description="Helical" evidence="9">
    <location>
        <begin position="112"/>
        <end position="134"/>
    </location>
</feature>
<name>W7YBG0_9BACL</name>
<feature type="domain" description="Histidine kinase" evidence="10">
    <location>
        <begin position="282"/>
        <end position="495"/>
    </location>
</feature>
<organism evidence="11 12">
    <name type="scientific">Paenibacillus pini JCM 16418</name>
    <dbReference type="NCBI Taxonomy" id="1236976"/>
    <lineage>
        <taxon>Bacteria</taxon>
        <taxon>Bacillati</taxon>
        <taxon>Bacillota</taxon>
        <taxon>Bacilli</taxon>
        <taxon>Bacillales</taxon>
        <taxon>Paenibacillaceae</taxon>
        <taxon>Paenibacillus</taxon>
    </lineage>
</organism>
<feature type="transmembrane region" description="Helical" evidence="9">
    <location>
        <begin position="234"/>
        <end position="253"/>
    </location>
</feature>
<keyword evidence="6 11" id="KW-0418">Kinase</keyword>
<dbReference type="PRINTS" id="PR00344">
    <property type="entry name" value="BCTRLSENSOR"/>
</dbReference>
<dbReference type="EMBL" id="BAVZ01000005">
    <property type="protein sequence ID" value="GAF08170.1"/>
    <property type="molecule type" value="Genomic_DNA"/>
</dbReference>